<dbReference type="EMBL" id="SSNY01000001">
    <property type="protein sequence ID" value="THF60080.1"/>
    <property type="molecule type" value="Genomic_DNA"/>
</dbReference>
<feature type="domain" description="SecDF P1 head subdomain" evidence="1">
    <location>
        <begin position="52"/>
        <end position="149"/>
    </location>
</feature>
<evidence type="ECO:0000259" key="1">
    <source>
        <dbReference type="Pfam" id="PF22599"/>
    </source>
</evidence>
<gene>
    <name evidence="2" type="ORF">E6C48_03275</name>
</gene>
<keyword evidence="3" id="KW-1185">Reference proteome</keyword>
<sequence length="159" mass="16855">MRLTRVFGLVFVLMTFLAAPIIAQANSGLAPIEIRLVAQKAGSGPRLVVEGSGQTLEVEPRTLLGPADFTSVGQVEWVEGKPGFNVALTPAGAQKYERISTENVGRTLAIIADGKILMTPKILDPVQAQGFLLTVNTEAEAKQLAEKIRQAVSRSTTGG</sequence>
<dbReference type="Proteomes" id="UP000306441">
    <property type="component" value="Unassembled WGS sequence"/>
</dbReference>
<dbReference type="Gene3D" id="3.30.1360.200">
    <property type="match status" value="1"/>
</dbReference>
<dbReference type="Pfam" id="PF22599">
    <property type="entry name" value="SecDF_P1_head"/>
    <property type="match status" value="1"/>
</dbReference>
<proteinExistence type="predicted"/>
<dbReference type="InterPro" id="IPR054384">
    <property type="entry name" value="SecDF_P1_head"/>
</dbReference>
<accession>A0ABY2QF78</accession>
<organism evidence="2 3">
    <name type="scientific">Ollibium composti</name>
    <dbReference type="NCBI Taxonomy" id="2675109"/>
    <lineage>
        <taxon>Bacteria</taxon>
        <taxon>Pseudomonadati</taxon>
        <taxon>Pseudomonadota</taxon>
        <taxon>Alphaproteobacteria</taxon>
        <taxon>Hyphomicrobiales</taxon>
        <taxon>Phyllobacteriaceae</taxon>
        <taxon>Ollibium</taxon>
    </lineage>
</organism>
<protein>
    <recommendedName>
        <fullName evidence="1">SecDF P1 head subdomain domain-containing protein</fullName>
    </recommendedName>
</protein>
<reference evidence="2 3" key="1">
    <citation type="submission" date="2019-04" db="EMBL/GenBank/DDBJ databases">
        <title>Mesorhizobium composti sp. nov., isolated from compost.</title>
        <authorList>
            <person name="Lin S.-Y."/>
            <person name="Hameed A."/>
            <person name="Hsieh Y.-T."/>
            <person name="Young C.-C."/>
        </authorList>
    </citation>
    <scope>NUCLEOTIDE SEQUENCE [LARGE SCALE GENOMIC DNA]</scope>
    <source>
        <strain evidence="2 3">CC-YTH430</strain>
    </source>
</reference>
<name>A0ABY2QF78_9HYPH</name>
<comment type="caution">
    <text evidence="2">The sequence shown here is derived from an EMBL/GenBank/DDBJ whole genome shotgun (WGS) entry which is preliminary data.</text>
</comment>
<evidence type="ECO:0000313" key="2">
    <source>
        <dbReference type="EMBL" id="THF60080.1"/>
    </source>
</evidence>
<dbReference type="RefSeq" id="WP_136353922.1">
    <property type="nucleotide sequence ID" value="NZ_SSNY01000001.1"/>
</dbReference>
<evidence type="ECO:0000313" key="3">
    <source>
        <dbReference type="Proteomes" id="UP000306441"/>
    </source>
</evidence>